<reference evidence="1 2" key="2">
    <citation type="journal article" date="2013" name="PLoS ONE">
        <title>INDIGO - INtegrated Data Warehouse of MIcrobial GenOmes with Examples from the Red Sea Extremophiles.</title>
        <authorList>
            <person name="Alam I."/>
            <person name="Antunes A."/>
            <person name="Kamau A.A."/>
            <person name="Ba Alawi W."/>
            <person name="Kalkatawi M."/>
            <person name="Stingl U."/>
            <person name="Bajic V.B."/>
        </authorList>
    </citation>
    <scope>NUCLEOTIDE SEQUENCE [LARGE SCALE GENOMIC DNA]</scope>
    <source>
        <strain evidence="1 2">SARL4B</strain>
    </source>
</reference>
<reference evidence="1 2" key="1">
    <citation type="journal article" date="2011" name="J. Bacteriol.">
        <title>Genome sequence of Halorhabdus tiamatea, the first archaeon isolated from a deep-sea anoxic brine lake.</title>
        <authorList>
            <person name="Antunes A."/>
            <person name="Alam I."/>
            <person name="Bajic V.B."/>
            <person name="Stingl U."/>
        </authorList>
    </citation>
    <scope>NUCLEOTIDE SEQUENCE [LARGE SCALE GENOMIC DNA]</scope>
    <source>
        <strain evidence="1 2">SARL4B</strain>
    </source>
</reference>
<evidence type="ECO:0000313" key="2">
    <source>
        <dbReference type="Proteomes" id="UP000003861"/>
    </source>
</evidence>
<dbReference type="AlphaFoldDB" id="U2DLC5"/>
<protein>
    <submittedName>
        <fullName evidence="1">Uncharacterized protein</fullName>
    </submittedName>
</protein>
<dbReference type="EMBL" id="AFNT02000012">
    <property type="protein sequence ID" value="ERJ06572.1"/>
    <property type="molecule type" value="Genomic_DNA"/>
</dbReference>
<sequence length="54" mass="5950">MSSNNTCDEAREIHWHKALDPGELPSGRVEPVSCDGMPVAITHYDCQSCIATLY</sequence>
<accession>U2DLC5</accession>
<organism evidence="1 2">
    <name type="scientific">Halorhabdus tiamatea SARL4B</name>
    <dbReference type="NCBI Taxonomy" id="1033806"/>
    <lineage>
        <taxon>Archaea</taxon>
        <taxon>Methanobacteriati</taxon>
        <taxon>Methanobacteriota</taxon>
        <taxon>Stenosarchaea group</taxon>
        <taxon>Halobacteria</taxon>
        <taxon>Halobacteriales</taxon>
        <taxon>Haloarculaceae</taxon>
        <taxon>Halorhabdus</taxon>
    </lineage>
</organism>
<evidence type="ECO:0000313" key="1">
    <source>
        <dbReference type="EMBL" id="ERJ06572.1"/>
    </source>
</evidence>
<name>U2DLC5_9EURY</name>
<comment type="caution">
    <text evidence="1">The sequence shown here is derived from an EMBL/GenBank/DDBJ whole genome shotgun (WGS) entry which is preliminary data.</text>
</comment>
<dbReference type="Proteomes" id="UP000003861">
    <property type="component" value="Unassembled WGS sequence"/>
</dbReference>
<proteinExistence type="predicted"/>
<gene>
    <name evidence="1" type="ORF">HLRTI_001278</name>
</gene>